<dbReference type="EMBL" id="VJMJ01000171">
    <property type="protein sequence ID" value="KAF0728922.1"/>
    <property type="molecule type" value="Genomic_DNA"/>
</dbReference>
<protein>
    <submittedName>
        <fullName evidence="2">Uncharacterized protein</fullName>
    </submittedName>
</protein>
<feature type="transmembrane region" description="Helical" evidence="1">
    <location>
        <begin position="563"/>
        <end position="585"/>
    </location>
</feature>
<feature type="transmembrane region" description="Helical" evidence="1">
    <location>
        <begin position="639"/>
        <end position="659"/>
    </location>
</feature>
<keyword evidence="3" id="KW-1185">Reference proteome</keyword>
<evidence type="ECO:0000313" key="3">
    <source>
        <dbReference type="Proteomes" id="UP000481153"/>
    </source>
</evidence>
<sequence>MPLYISQVLTTDATELLTAIRGLRSMDACLAPWISAQYCWLDFNKAWEMANSISRQIRCSEKYFDNAAAYLEPVLRNVDWKRLRLCWGTSLEIAFGLPLRKLPCGAEWWEAVQAVSTSEIEELAYWESFQTKTYSTDWQSYKSIGIIDTFDIQNAFGFIYPLTIKRTNGSIILATQTSMKMYWAFASDLWAINCPTTFHCNSSLIRQDANFVFHNISMEDVLIQNGTISALDVKGGNAYGVFRQSIGPFGSVDLKRLPAPKSLLKFAVQVRDTLAALCIQSTGFCNQYTNLPAAPWFNFLPPSWSNASVPFIVGGNLLCNNVFPTPLELGARAMTNALSTCGSTLSELVMLDIMSSLPATRIAAVLGARLVGKNITDTDAICATIMMDPIVCKATLILSPAQLLLNESLAIGKDFLPRLLSIANTAQHDMETLRIEVAQYGKTSSGNLTLLRHQIFDPKYPSFHYMAWILAYDWAIALREVISFHGDAGTINVITSSIYGVDSLVNPLEIPVNVANYLRYVCIYVTSVIICVALLVSIYCVINKGSIEGLNLFGVNRVAGIVWIGRPFLFIRSMAAICLLSTQALSLENVNDLSRQGDSSFQNVFLAAGEACWLGYVVTDFLSVLTAQYTSKYAIKCNIVLWGTAAILSWSAPVTHSASIDRSCVYTDVDFQLVCSSGIISIGSSGRFMCLVGICIGSIFVCYVFERVRDPSRLPPKHDSFFLASSAKYLFESSRWIHRDIYYIDQSSAVINGLLSLRIGGIFYVFDVKIWRLLTIEVPQEQRALLETNGELHLFAAIPLQITHSV</sequence>
<organism evidence="2 3">
    <name type="scientific">Aphanomyces euteiches</name>
    <dbReference type="NCBI Taxonomy" id="100861"/>
    <lineage>
        <taxon>Eukaryota</taxon>
        <taxon>Sar</taxon>
        <taxon>Stramenopiles</taxon>
        <taxon>Oomycota</taxon>
        <taxon>Saprolegniomycetes</taxon>
        <taxon>Saprolegniales</taxon>
        <taxon>Verrucalvaceae</taxon>
        <taxon>Aphanomyces</taxon>
    </lineage>
</organism>
<accession>A0A6G0WNH7</accession>
<gene>
    <name evidence="2" type="ORF">Ae201684_013354</name>
</gene>
<comment type="caution">
    <text evidence="2">The sequence shown here is derived from an EMBL/GenBank/DDBJ whole genome shotgun (WGS) entry which is preliminary data.</text>
</comment>
<feature type="transmembrane region" description="Helical" evidence="1">
    <location>
        <begin position="517"/>
        <end position="542"/>
    </location>
</feature>
<keyword evidence="1" id="KW-0472">Membrane</keyword>
<dbReference type="AlphaFoldDB" id="A0A6G0WNH7"/>
<evidence type="ECO:0000313" key="2">
    <source>
        <dbReference type="EMBL" id="KAF0728922.1"/>
    </source>
</evidence>
<proteinExistence type="predicted"/>
<feature type="transmembrane region" description="Helical" evidence="1">
    <location>
        <begin position="679"/>
        <end position="705"/>
    </location>
</feature>
<dbReference type="VEuPathDB" id="FungiDB:AeMF1_010835"/>
<keyword evidence="1" id="KW-0812">Transmembrane</keyword>
<reference evidence="2 3" key="1">
    <citation type="submission" date="2019-07" db="EMBL/GenBank/DDBJ databases">
        <title>Genomics analysis of Aphanomyces spp. identifies a new class of oomycete effector associated with host adaptation.</title>
        <authorList>
            <person name="Gaulin E."/>
        </authorList>
    </citation>
    <scope>NUCLEOTIDE SEQUENCE [LARGE SCALE GENOMIC DNA]</scope>
    <source>
        <strain evidence="2 3">ATCC 201684</strain>
    </source>
</reference>
<keyword evidence="1" id="KW-1133">Transmembrane helix</keyword>
<dbReference type="Proteomes" id="UP000481153">
    <property type="component" value="Unassembled WGS sequence"/>
</dbReference>
<name>A0A6G0WNH7_9STRA</name>
<feature type="transmembrane region" description="Helical" evidence="1">
    <location>
        <begin position="605"/>
        <end position="627"/>
    </location>
</feature>
<evidence type="ECO:0000256" key="1">
    <source>
        <dbReference type="SAM" id="Phobius"/>
    </source>
</evidence>